<dbReference type="Proteomes" id="UP000008281">
    <property type="component" value="Unassembled WGS sequence"/>
</dbReference>
<name>E3NDE5_CAERE</name>
<keyword evidence="2" id="KW-1185">Reference proteome</keyword>
<gene>
    <name evidence="1" type="ORF">CRE_09783</name>
</gene>
<dbReference type="OrthoDB" id="5909348at2759"/>
<sequence length="68" mass="8047">METHLNLEFFQLDNRKLDVVDEGAKRVLKTRRNKTQEVSRGINISRIDGKTATFFFVFEKEFLVMCVH</sequence>
<protein>
    <submittedName>
        <fullName evidence="1">Uncharacterized protein</fullName>
    </submittedName>
</protein>
<proteinExistence type="predicted"/>
<reference evidence="1" key="1">
    <citation type="submission" date="2007-07" db="EMBL/GenBank/DDBJ databases">
        <title>PCAP assembly of the Caenorhabditis remanei genome.</title>
        <authorList>
            <consortium name="The Caenorhabditis remanei Sequencing Consortium"/>
            <person name="Wilson R.K."/>
        </authorList>
    </citation>
    <scope>NUCLEOTIDE SEQUENCE [LARGE SCALE GENOMIC DNA]</scope>
    <source>
        <strain evidence="1">PB4641</strain>
    </source>
</reference>
<evidence type="ECO:0000313" key="1">
    <source>
        <dbReference type="EMBL" id="EFO93979.1"/>
    </source>
</evidence>
<dbReference type="AlphaFoldDB" id="E3NDE5"/>
<accession>E3NDE5</accession>
<dbReference type="HOGENOM" id="CLU_184697_0_0_1"/>
<evidence type="ECO:0000313" key="2">
    <source>
        <dbReference type="Proteomes" id="UP000008281"/>
    </source>
</evidence>
<organism evidence="2">
    <name type="scientific">Caenorhabditis remanei</name>
    <name type="common">Caenorhabditis vulgaris</name>
    <dbReference type="NCBI Taxonomy" id="31234"/>
    <lineage>
        <taxon>Eukaryota</taxon>
        <taxon>Metazoa</taxon>
        <taxon>Ecdysozoa</taxon>
        <taxon>Nematoda</taxon>
        <taxon>Chromadorea</taxon>
        <taxon>Rhabditida</taxon>
        <taxon>Rhabditina</taxon>
        <taxon>Rhabditomorpha</taxon>
        <taxon>Rhabditoidea</taxon>
        <taxon>Rhabditidae</taxon>
        <taxon>Peloderinae</taxon>
        <taxon>Caenorhabditis</taxon>
    </lineage>
</organism>
<dbReference type="EMBL" id="DS268609">
    <property type="protein sequence ID" value="EFO93979.1"/>
    <property type="molecule type" value="Genomic_DNA"/>
</dbReference>
<dbReference type="InParanoid" id="E3NDE5"/>